<protein>
    <submittedName>
        <fullName evidence="1">Plant non-specific lipid-transfer protein/Par allergen protein</fullName>
    </submittedName>
</protein>
<dbReference type="EMBL" id="CM037026">
    <property type="protein sequence ID" value="KAH7659875.1"/>
    <property type="molecule type" value="Genomic_DNA"/>
</dbReference>
<name>A0ACB7UHX4_DIOAL</name>
<organism evidence="1 2">
    <name type="scientific">Dioscorea alata</name>
    <name type="common">Purple yam</name>
    <dbReference type="NCBI Taxonomy" id="55571"/>
    <lineage>
        <taxon>Eukaryota</taxon>
        <taxon>Viridiplantae</taxon>
        <taxon>Streptophyta</taxon>
        <taxon>Embryophyta</taxon>
        <taxon>Tracheophyta</taxon>
        <taxon>Spermatophyta</taxon>
        <taxon>Magnoliopsida</taxon>
        <taxon>Liliopsida</taxon>
        <taxon>Dioscoreales</taxon>
        <taxon>Dioscoreaceae</taxon>
        <taxon>Dioscorea</taxon>
    </lineage>
</organism>
<evidence type="ECO:0000313" key="2">
    <source>
        <dbReference type="Proteomes" id="UP000827976"/>
    </source>
</evidence>
<dbReference type="Proteomes" id="UP000827976">
    <property type="component" value="Chromosome 16"/>
</dbReference>
<evidence type="ECO:0000313" key="1">
    <source>
        <dbReference type="EMBL" id="KAH7659875.1"/>
    </source>
</evidence>
<proteinExistence type="predicted"/>
<reference evidence="2" key="1">
    <citation type="journal article" date="2022" name="Nat. Commun.">
        <title>Chromosome evolution and the genetic basis of agronomically important traits in greater yam.</title>
        <authorList>
            <person name="Bredeson J.V."/>
            <person name="Lyons J.B."/>
            <person name="Oniyinde I.O."/>
            <person name="Okereke N.R."/>
            <person name="Kolade O."/>
            <person name="Nnabue I."/>
            <person name="Nwadili C.O."/>
            <person name="Hribova E."/>
            <person name="Parker M."/>
            <person name="Nwogha J."/>
            <person name="Shu S."/>
            <person name="Carlson J."/>
            <person name="Kariba R."/>
            <person name="Muthemba S."/>
            <person name="Knop K."/>
            <person name="Barton G.J."/>
            <person name="Sherwood A.V."/>
            <person name="Lopez-Montes A."/>
            <person name="Asiedu R."/>
            <person name="Jamnadass R."/>
            <person name="Muchugi A."/>
            <person name="Goodstein D."/>
            <person name="Egesi C.N."/>
            <person name="Featherston J."/>
            <person name="Asfaw A."/>
            <person name="Simpson G.G."/>
            <person name="Dolezel J."/>
            <person name="Hendre P.S."/>
            <person name="Van Deynze A."/>
            <person name="Kumar P.L."/>
            <person name="Obidiegwu J.E."/>
            <person name="Bhattacharjee R."/>
            <person name="Rokhsar D.S."/>
        </authorList>
    </citation>
    <scope>NUCLEOTIDE SEQUENCE [LARGE SCALE GENOMIC DNA]</scope>
    <source>
        <strain evidence="2">cv. TDa95/00328</strain>
    </source>
</reference>
<sequence>MKIVITMMIMMMMMVVVVVGSNGAAVSCGDVVNALIPCGSYLIGEGVDKPSGACCRSAKGLNKMVATVTMRRQLCECMEQTGPSFGVVPKRASGLPAYCKLHIEIPISLHTNCSRIK</sequence>
<keyword evidence="2" id="KW-1185">Reference proteome</keyword>
<accession>A0ACB7UHX4</accession>
<gene>
    <name evidence="1" type="ORF">IHE45_16G060900</name>
</gene>
<comment type="caution">
    <text evidence="1">The sequence shown here is derived from an EMBL/GenBank/DDBJ whole genome shotgun (WGS) entry which is preliminary data.</text>
</comment>